<name>A0AAP0G488_9ASPA</name>
<dbReference type="Pfam" id="PF00004">
    <property type="entry name" value="AAA"/>
    <property type="match status" value="1"/>
</dbReference>
<evidence type="ECO:0000313" key="4">
    <source>
        <dbReference type="EMBL" id="KAK8936409.1"/>
    </source>
</evidence>
<dbReference type="InterPro" id="IPR027417">
    <property type="entry name" value="P-loop_NTPase"/>
</dbReference>
<accession>A0AAP0G488</accession>
<evidence type="ECO:0000256" key="2">
    <source>
        <dbReference type="ARBA" id="ARBA00022840"/>
    </source>
</evidence>
<dbReference type="GO" id="GO:0005524">
    <property type="term" value="F:ATP binding"/>
    <property type="evidence" value="ECO:0007669"/>
    <property type="project" value="UniProtKB-KW"/>
</dbReference>
<dbReference type="Gene3D" id="3.40.50.300">
    <property type="entry name" value="P-loop containing nucleotide triphosphate hydrolases"/>
    <property type="match status" value="1"/>
</dbReference>
<protein>
    <recommendedName>
        <fullName evidence="3">ATPase AAA-type core domain-containing protein</fullName>
    </recommendedName>
</protein>
<comment type="caution">
    <text evidence="4">The sequence shown here is derived from an EMBL/GenBank/DDBJ whole genome shotgun (WGS) entry which is preliminary data.</text>
</comment>
<evidence type="ECO:0000313" key="5">
    <source>
        <dbReference type="Proteomes" id="UP001418222"/>
    </source>
</evidence>
<gene>
    <name evidence="4" type="ORF">KSP39_PZI014062</name>
</gene>
<feature type="domain" description="ATPase AAA-type core" evidence="3">
    <location>
        <begin position="27"/>
        <end position="80"/>
    </location>
</feature>
<reference evidence="4 5" key="1">
    <citation type="journal article" date="2022" name="Nat. Plants">
        <title>Genomes of leafy and leafless Platanthera orchids illuminate the evolution of mycoheterotrophy.</title>
        <authorList>
            <person name="Li M.H."/>
            <person name="Liu K.W."/>
            <person name="Li Z."/>
            <person name="Lu H.C."/>
            <person name="Ye Q.L."/>
            <person name="Zhang D."/>
            <person name="Wang J.Y."/>
            <person name="Li Y.F."/>
            <person name="Zhong Z.M."/>
            <person name="Liu X."/>
            <person name="Yu X."/>
            <person name="Liu D.K."/>
            <person name="Tu X.D."/>
            <person name="Liu B."/>
            <person name="Hao Y."/>
            <person name="Liao X.Y."/>
            <person name="Jiang Y.T."/>
            <person name="Sun W.H."/>
            <person name="Chen J."/>
            <person name="Chen Y.Q."/>
            <person name="Ai Y."/>
            <person name="Zhai J.W."/>
            <person name="Wu S.S."/>
            <person name="Zhou Z."/>
            <person name="Hsiao Y.Y."/>
            <person name="Wu W.L."/>
            <person name="Chen Y.Y."/>
            <person name="Lin Y.F."/>
            <person name="Hsu J.L."/>
            <person name="Li C.Y."/>
            <person name="Wang Z.W."/>
            <person name="Zhao X."/>
            <person name="Zhong W.Y."/>
            <person name="Ma X.K."/>
            <person name="Ma L."/>
            <person name="Huang J."/>
            <person name="Chen G.Z."/>
            <person name="Huang M.Z."/>
            <person name="Huang L."/>
            <person name="Peng D.H."/>
            <person name="Luo Y.B."/>
            <person name="Zou S.Q."/>
            <person name="Chen S.P."/>
            <person name="Lan S."/>
            <person name="Tsai W.C."/>
            <person name="Van de Peer Y."/>
            <person name="Liu Z.J."/>
        </authorList>
    </citation>
    <scope>NUCLEOTIDE SEQUENCE [LARGE SCALE GENOMIC DNA]</scope>
    <source>
        <strain evidence="4">Lor287</strain>
    </source>
</reference>
<evidence type="ECO:0000256" key="1">
    <source>
        <dbReference type="ARBA" id="ARBA00022741"/>
    </source>
</evidence>
<sequence length="109" mass="12411">MQVIELPIKHSELFESLRIAQPKGVPLYGPPGTGNTLLARVITHHTDCTFIRVSGSELVQKYIGEGSRMVRELFVMARYNTRHSCFTYLVCVYIHCRSSIRKPVVPHRA</sequence>
<evidence type="ECO:0000259" key="3">
    <source>
        <dbReference type="Pfam" id="PF00004"/>
    </source>
</evidence>
<dbReference type="AlphaFoldDB" id="A0AAP0G488"/>
<dbReference type="Proteomes" id="UP001418222">
    <property type="component" value="Unassembled WGS sequence"/>
</dbReference>
<dbReference type="PANTHER" id="PTHR23073">
    <property type="entry name" value="26S PROTEASOME REGULATORY SUBUNIT"/>
    <property type="match status" value="1"/>
</dbReference>
<organism evidence="4 5">
    <name type="scientific">Platanthera zijinensis</name>
    <dbReference type="NCBI Taxonomy" id="2320716"/>
    <lineage>
        <taxon>Eukaryota</taxon>
        <taxon>Viridiplantae</taxon>
        <taxon>Streptophyta</taxon>
        <taxon>Embryophyta</taxon>
        <taxon>Tracheophyta</taxon>
        <taxon>Spermatophyta</taxon>
        <taxon>Magnoliopsida</taxon>
        <taxon>Liliopsida</taxon>
        <taxon>Asparagales</taxon>
        <taxon>Orchidaceae</taxon>
        <taxon>Orchidoideae</taxon>
        <taxon>Orchideae</taxon>
        <taxon>Orchidinae</taxon>
        <taxon>Platanthera</taxon>
    </lineage>
</organism>
<dbReference type="SUPFAM" id="SSF52540">
    <property type="entry name" value="P-loop containing nucleoside triphosphate hydrolases"/>
    <property type="match status" value="1"/>
</dbReference>
<dbReference type="InterPro" id="IPR050221">
    <property type="entry name" value="26S_Proteasome_ATPase"/>
</dbReference>
<keyword evidence="5" id="KW-1185">Reference proteome</keyword>
<dbReference type="InterPro" id="IPR003959">
    <property type="entry name" value="ATPase_AAA_core"/>
</dbReference>
<dbReference type="GO" id="GO:0016887">
    <property type="term" value="F:ATP hydrolysis activity"/>
    <property type="evidence" value="ECO:0007669"/>
    <property type="project" value="InterPro"/>
</dbReference>
<keyword evidence="1" id="KW-0547">Nucleotide-binding</keyword>
<dbReference type="EMBL" id="JBBWWQ010000011">
    <property type="protein sequence ID" value="KAK8936409.1"/>
    <property type="molecule type" value="Genomic_DNA"/>
</dbReference>
<keyword evidence="2" id="KW-0067">ATP-binding</keyword>
<proteinExistence type="predicted"/>